<organism evidence="9 10">
    <name type="scientific">Ilumatobacter fluminis</name>
    <dbReference type="NCBI Taxonomy" id="467091"/>
    <lineage>
        <taxon>Bacteria</taxon>
        <taxon>Bacillati</taxon>
        <taxon>Actinomycetota</taxon>
        <taxon>Acidimicrobiia</taxon>
        <taxon>Acidimicrobiales</taxon>
        <taxon>Ilumatobacteraceae</taxon>
        <taxon>Ilumatobacter</taxon>
    </lineage>
</organism>
<evidence type="ECO:0000313" key="10">
    <source>
        <dbReference type="Proteomes" id="UP000294558"/>
    </source>
</evidence>
<evidence type="ECO:0000256" key="7">
    <source>
        <dbReference type="ARBA" id="ARBA00023136"/>
    </source>
</evidence>
<comment type="similarity">
    <text evidence="2">Belongs to the ABC transporter superfamily.</text>
</comment>
<dbReference type="NCBIfam" id="TIGR01727">
    <property type="entry name" value="oligo_HPY"/>
    <property type="match status" value="1"/>
</dbReference>
<keyword evidence="7" id="KW-0472">Membrane</keyword>
<feature type="domain" description="ABC transporter" evidence="8">
    <location>
        <begin position="9"/>
        <end position="257"/>
    </location>
</feature>
<evidence type="ECO:0000256" key="5">
    <source>
        <dbReference type="ARBA" id="ARBA00022741"/>
    </source>
</evidence>
<keyword evidence="10" id="KW-1185">Reference proteome</keyword>
<dbReference type="InterPro" id="IPR013563">
    <property type="entry name" value="Oligopep_ABC_C"/>
</dbReference>
<reference evidence="9 10" key="1">
    <citation type="submission" date="2019-03" db="EMBL/GenBank/DDBJ databases">
        <title>Sequencing the genomes of 1000 actinobacteria strains.</title>
        <authorList>
            <person name="Klenk H.-P."/>
        </authorList>
    </citation>
    <scope>NUCLEOTIDE SEQUENCE [LARGE SCALE GENOMIC DNA]</scope>
    <source>
        <strain evidence="9 10">DSM 18936</strain>
    </source>
</reference>
<dbReference type="RefSeq" id="WP_166657705.1">
    <property type="nucleotide sequence ID" value="NZ_SOAU01000001.1"/>
</dbReference>
<dbReference type="FunFam" id="3.40.50.300:FF:000016">
    <property type="entry name" value="Oligopeptide ABC transporter ATP-binding component"/>
    <property type="match status" value="1"/>
</dbReference>
<accession>A0A4R7I6D5</accession>
<evidence type="ECO:0000256" key="1">
    <source>
        <dbReference type="ARBA" id="ARBA00004202"/>
    </source>
</evidence>
<evidence type="ECO:0000259" key="8">
    <source>
        <dbReference type="PROSITE" id="PS50893"/>
    </source>
</evidence>
<dbReference type="EMBL" id="SOAU01000001">
    <property type="protein sequence ID" value="TDT18323.1"/>
    <property type="molecule type" value="Genomic_DNA"/>
</dbReference>
<name>A0A4R7I6D5_9ACTN</name>
<evidence type="ECO:0000256" key="2">
    <source>
        <dbReference type="ARBA" id="ARBA00005417"/>
    </source>
</evidence>
<dbReference type="InterPro" id="IPR050388">
    <property type="entry name" value="ABC_Ni/Peptide_Import"/>
</dbReference>
<evidence type="ECO:0000313" key="9">
    <source>
        <dbReference type="EMBL" id="TDT18323.1"/>
    </source>
</evidence>
<dbReference type="GO" id="GO:0005524">
    <property type="term" value="F:ATP binding"/>
    <property type="evidence" value="ECO:0007669"/>
    <property type="project" value="UniProtKB-KW"/>
</dbReference>
<dbReference type="InterPro" id="IPR003593">
    <property type="entry name" value="AAA+_ATPase"/>
</dbReference>
<evidence type="ECO:0000256" key="3">
    <source>
        <dbReference type="ARBA" id="ARBA00022448"/>
    </source>
</evidence>
<sequence length="323" mass="34655">MTTDDRPLLSVDDLTVVHGADRPEPVELVRGVSLTARRGEAIGIVGESGSGKSLTVLSLIGLLAPALQARGSAKLDGLELIGCPEKQFSDLRGERVSMVFQDPMTGLNPVRKIGSLLGEAVRRHQRVNRREARQQAIDMLARVGIPSPGERVDAYPHELSGGQRQRVMIALALLNDPDLILADEPTTALDTTIQAQIMSLLREQTHDAALILITHDLGVAAELCDRISVMYAGKIVEEGPTREVLDGARHPYTVALLAAAPNFDRSRTLAAIPGTPPSPFARPAGCAFAPRCPNAMDRCLTDEPPLVDSADGGTRLACWNPHE</sequence>
<keyword evidence="3" id="KW-0813">Transport</keyword>
<dbReference type="SMART" id="SM00382">
    <property type="entry name" value="AAA"/>
    <property type="match status" value="1"/>
</dbReference>
<dbReference type="Pfam" id="PF08352">
    <property type="entry name" value="oligo_HPY"/>
    <property type="match status" value="1"/>
</dbReference>
<evidence type="ECO:0000256" key="6">
    <source>
        <dbReference type="ARBA" id="ARBA00022840"/>
    </source>
</evidence>
<keyword evidence="6 9" id="KW-0067">ATP-binding</keyword>
<dbReference type="GO" id="GO:0016887">
    <property type="term" value="F:ATP hydrolysis activity"/>
    <property type="evidence" value="ECO:0007669"/>
    <property type="project" value="InterPro"/>
</dbReference>
<proteinExistence type="inferred from homology"/>
<dbReference type="GO" id="GO:0005886">
    <property type="term" value="C:plasma membrane"/>
    <property type="evidence" value="ECO:0007669"/>
    <property type="project" value="UniProtKB-SubCell"/>
</dbReference>
<evidence type="ECO:0000256" key="4">
    <source>
        <dbReference type="ARBA" id="ARBA00022475"/>
    </source>
</evidence>
<dbReference type="PROSITE" id="PS50893">
    <property type="entry name" value="ABC_TRANSPORTER_2"/>
    <property type="match status" value="1"/>
</dbReference>
<dbReference type="SUPFAM" id="SSF52540">
    <property type="entry name" value="P-loop containing nucleoside triphosphate hydrolases"/>
    <property type="match status" value="1"/>
</dbReference>
<dbReference type="InterPro" id="IPR027417">
    <property type="entry name" value="P-loop_NTPase"/>
</dbReference>
<gene>
    <name evidence="9" type="ORF">BDK89_3942</name>
</gene>
<protein>
    <submittedName>
        <fullName evidence="9">Oligopeptide/dipeptide ABC transporter ATP-binding protein</fullName>
    </submittedName>
</protein>
<keyword evidence="5" id="KW-0547">Nucleotide-binding</keyword>
<comment type="subcellular location">
    <subcellularLocation>
        <location evidence="1">Cell membrane</location>
        <topology evidence="1">Peripheral membrane protein</topology>
    </subcellularLocation>
</comment>
<keyword evidence="4" id="KW-1003">Cell membrane</keyword>
<dbReference type="Pfam" id="PF00005">
    <property type="entry name" value="ABC_tran"/>
    <property type="match status" value="1"/>
</dbReference>
<dbReference type="GO" id="GO:0015833">
    <property type="term" value="P:peptide transport"/>
    <property type="evidence" value="ECO:0007669"/>
    <property type="project" value="InterPro"/>
</dbReference>
<dbReference type="InterPro" id="IPR017871">
    <property type="entry name" value="ABC_transporter-like_CS"/>
</dbReference>
<dbReference type="Proteomes" id="UP000294558">
    <property type="component" value="Unassembled WGS sequence"/>
</dbReference>
<dbReference type="PROSITE" id="PS00211">
    <property type="entry name" value="ABC_TRANSPORTER_1"/>
    <property type="match status" value="1"/>
</dbReference>
<dbReference type="CDD" id="cd03257">
    <property type="entry name" value="ABC_NikE_OppD_transporters"/>
    <property type="match status" value="1"/>
</dbReference>
<dbReference type="PANTHER" id="PTHR43297">
    <property type="entry name" value="OLIGOPEPTIDE TRANSPORT ATP-BINDING PROTEIN APPD"/>
    <property type="match status" value="1"/>
</dbReference>
<dbReference type="Gene3D" id="3.40.50.300">
    <property type="entry name" value="P-loop containing nucleotide triphosphate hydrolases"/>
    <property type="match status" value="1"/>
</dbReference>
<comment type="caution">
    <text evidence="9">The sequence shown here is derived from an EMBL/GenBank/DDBJ whole genome shotgun (WGS) entry which is preliminary data.</text>
</comment>
<dbReference type="AlphaFoldDB" id="A0A4R7I6D5"/>
<dbReference type="PANTHER" id="PTHR43297:SF2">
    <property type="entry name" value="DIPEPTIDE TRANSPORT ATP-BINDING PROTEIN DPPD"/>
    <property type="match status" value="1"/>
</dbReference>
<dbReference type="InterPro" id="IPR003439">
    <property type="entry name" value="ABC_transporter-like_ATP-bd"/>
</dbReference>